<dbReference type="Gene3D" id="2.170.150.80">
    <property type="entry name" value="NAC domain"/>
    <property type="match status" value="1"/>
</dbReference>
<sequence length="143" mass="16138">MHEYRLADVDRSVRKKNSLRLDDWVLCRIYNKKGVIEKQRSENEIRAVNDTCPPESVARLIAGSEQAVSPELTCSNGRLSNALDFPFNYVDAIADNEIVSRLLCGKQMGRLWIHLWLGRELSELSRETITVLSAVARAGLKPA</sequence>
<dbReference type="InterPro" id="IPR003441">
    <property type="entry name" value="NAC-dom"/>
</dbReference>
<dbReference type="PROSITE" id="PS51005">
    <property type="entry name" value="NAC"/>
    <property type="match status" value="1"/>
</dbReference>
<evidence type="ECO:0000256" key="1">
    <source>
        <dbReference type="ARBA" id="ARBA00023015"/>
    </source>
</evidence>
<evidence type="ECO:0000259" key="5">
    <source>
        <dbReference type="PROSITE" id="PS51005"/>
    </source>
</evidence>
<accession>A0A8S1ZQQ6</accession>
<organism evidence="6 7">
    <name type="scientific">Arabidopsis arenosa</name>
    <name type="common">Sand rock-cress</name>
    <name type="synonym">Cardaminopsis arenosa</name>
    <dbReference type="NCBI Taxonomy" id="38785"/>
    <lineage>
        <taxon>Eukaryota</taxon>
        <taxon>Viridiplantae</taxon>
        <taxon>Streptophyta</taxon>
        <taxon>Embryophyta</taxon>
        <taxon>Tracheophyta</taxon>
        <taxon>Spermatophyta</taxon>
        <taxon>Magnoliopsida</taxon>
        <taxon>eudicotyledons</taxon>
        <taxon>Gunneridae</taxon>
        <taxon>Pentapetalae</taxon>
        <taxon>rosids</taxon>
        <taxon>malvids</taxon>
        <taxon>Brassicales</taxon>
        <taxon>Brassicaceae</taxon>
        <taxon>Camelineae</taxon>
        <taxon>Arabidopsis</taxon>
    </lineage>
</organism>
<evidence type="ECO:0000256" key="3">
    <source>
        <dbReference type="ARBA" id="ARBA00023163"/>
    </source>
</evidence>
<dbReference type="InterPro" id="IPR036093">
    <property type="entry name" value="NAC_dom_sf"/>
</dbReference>
<protein>
    <recommendedName>
        <fullName evidence="5">NAC domain-containing protein</fullName>
    </recommendedName>
</protein>
<evidence type="ECO:0000313" key="7">
    <source>
        <dbReference type="Proteomes" id="UP000682877"/>
    </source>
</evidence>
<gene>
    <name evidence="6" type="ORF">AARE701A_LOCUS5671</name>
</gene>
<evidence type="ECO:0000256" key="2">
    <source>
        <dbReference type="ARBA" id="ARBA00023125"/>
    </source>
</evidence>
<dbReference type="EMBL" id="LR999452">
    <property type="protein sequence ID" value="CAE5964455.1"/>
    <property type="molecule type" value="Genomic_DNA"/>
</dbReference>
<dbReference type="GO" id="GO:0006355">
    <property type="term" value="P:regulation of DNA-templated transcription"/>
    <property type="evidence" value="ECO:0007669"/>
    <property type="project" value="InterPro"/>
</dbReference>
<feature type="domain" description="NAC" evidence="5">
    <location>
        <begin position="1"/>
        <end position="32"/>
    </location>
</feature>
<keyword evidence="1" id="KW-0805">Transcription regulation</keyword>
<reference evidence="6" key="1">
    <citation type="submission" date="2021-01" db="EMBL/GenBank/DDBJ databases">
        <authorList>
            <person name="Bezrukov I."/>
        </authorList>
    </citation>
    <scope>NUCLEOTIDE SEQUENCE</scope>
</reference>
<name>A0A8S1ZQQ6_ARAAE</name>
<evidence type="ECO:0000313" key="6">
    <source>
        <dbReference type="EMBL" id="CAE5964455.1"/>
    </source>
</evidence>
<evidence type="ECO:0000256" key="4">
    <source>
        <dbReference type="ARBA" id="ARBA00023242"/>
    </source>
</evidence>
<dbReference type="Proteomes" id="UP000682877">
    <property type="component" value="Chromosome 2"/>
</dbReference>
<dbReference type="AlphaFoldDB" id="A0A8S1ZQQ6"/>
<keyword evidence="2" id="KW-0238">DNA-binding</keyword>
<keyword evidence="7" id="KW-1185">Reference proteome</keyword>
<dbReference type="GO" id="GO:0003677">
    <property type="term" value="F:DNA binding"/>
    <property type="evidence" value="ECO:0007669"/>
    <property type="project" value="UniProtKB-KW"/>
</dbReference>
<keyword evidence="4" id="KW-0539">Nucleus</keyword>
<keyword evidence="3" id="KW-0804">Transcription</keyword>
<proteinExistence type="predicted"/>